<dbReference type="InterPro" id="IPR052524">
    <property type="entry name" value="MFS_Cyanate_Porter"/>
</dbReference>
<feature type="transmembrane region" description="Helical" evidence="1">
    <location>
        <begin position="32"/>
        <end position="54"/>
    </location>
</feature>
<organism evidence="2 3">
    <name type="scientific">Nonomuraea solani</name>
    <dbReference type="NCBI Taxonomy" id="1144553"/>
    <lineage>
        <taxon>Bacteria</taxon>
        <taxon>Bacillati</taxon>
        <taxon>Actinomycetota</taxon>
        <taxon>Actinomycetes</taxon>
        <taxon>Streptosporangiales</taxon>
        <taxon>Streptosporangiaceae</taxon>
        <taxon>Nonomuraea</taxon>
    </lineage>
</organism>
<dbReference type="EMBL" id="FNVT01000016">
    <property type="protein sequence ID" value="SEH00452.1"/>
    <property type="molecule type" value="Genomic_DNA"/>
</dbReference>
<accession>A0A1H6ERM9</accession>
<feature type="transmembrane region" description="Helical" evidence="1">
    <location>
        <begin position="60"/>
        <end position="84"/>
    </location>
</feature>
<dbReference type="InterPro" id="IPR036259">
    <property type="entry name" value="MFS_trans_sf"/>
</dbReference>
<keyword evidence="3" id="KW-1185">Reference proteome</keyword>
<evidence type="ECO:0000256" key="1">
    <source>
        <dbReference type="SAM" id="Phobius"/>
    </source>
</evidence>
<dbReference type="RefSeq" id="WP_200824585.1">
    <property type="nucleotide sequence ID" value="NZ_FNVT01000016.1"/>
</dbReference>
<dbReference type="Proteomes" id="UP000236732">
    <property type="component" value="Unassembled WGS sequence"/>
</dbReference>
<keyword evidence="1" id="KW-1133">Transmembrane helix</keyword>
<protein>
    <submittedName>
        <fullName evidence="2">MFS transporter, CP family, cyanate transporter</fullName>
    </submittedName>
</protein>
<sequence length="93" mass="9499">MAPLLHEDGGLFTLVLTLPVVISRDAAEAGRVSAMAFFVGYACAALAPVLVGALRDTTGGFGPAFILLGLLALATLAPIARLHAPTSSANLRR</sequence>
<dbReference type="AlphaFoldDB" id="A0A1H6ERM9"/>
<gene>
    <name evidence="2" type="ORF">SAMN05444920_116187</name>
</gene>
<name>A0A1H6ERM9_9ACTN</name>
<dbReference type="PANTHER" id="PTHR23523:SF2">
    <property type="entry name" value="2-NITROIMIDAZOLE TRANSPORTER"/>
    <property type="match status" value="1"/>
</dbReference>
<dbReference type="SUPFAM" id="SSF103473">
    <property type="entry name" value="MFS general substrate transporter"/>
    <property type="match status" value="1"/>
</dbReference>
<proteinExistence type="predicted"/>
<evidence type="ECO:0000313" key="3">
    <source>
        <dbReference type="Proteomes" id="UP000236732"/>
    </source>
</evidence>
<evidence type="ECO:0000313" key="2">
    <source>
        <dbReference type="EMBL" id="SEH00452.1"/>
    </source>
</evidence>
<dbReference type="PANTHER" id="PTHR23523">
    <property type="match status" value="1"/>
</dbReference>
<reference evidence="2 3" key="1">
    <citation type="submission" date="2016-10" db="EMBL/GenBank/DDBJ databases">
        <authorList>
            <person name="de Groot N.N."/>
        </authorList>
    </citation>
    <scope>NUCLEOTIDE SEQUENCE [LARGE SCALE GENOMIC DNA]</scope>
    <source>
        <strain evidence="2 3">CGMCC 4.7037</strain>
    </source>
</reference>
<keyword evidence="1" id="KW-0812">Transmembrane</keyword>
<keyword evidence="1" id="KW-0472">Membrane</keyword>